<organism evidence="3 4">
    <name type="scientific">Prorocentrum cordatum</name>
    <dbReference type="NCBI Taxonomy" id="2364126"/>
    <lineage>
        <taxon>Eukaryota</taxon>
        <taxon>Sar</taxon>
        <taxon>Alveolata</taxon>
        <taxon>Dinophyceae</taxon>
        <taxon>Prorocentrales</taxon>
        <taxon>Prorocentraceae</taxon>
        <taxon>Prorocentrum</taxon>
    </lineage>
</organism>
<feature type="coiled-coil region" evidence="1">
    <location>
        <begin position="4"/>
        <end position="31"/>
    </location>
</feature>
<evidence type="ECO:0000313" key="4">
    <source>
        <dbReference type="Proteomes" id="UP001189429"/>
    </source>
</evidence>
<dbReference type="Proteomes" id="UP001189429">
    <property type="component" value="Unassembled WGS sequence"/>
</dbReference>
<dbReference type="EMBL" id="CAUYUJ010018688">
    <property type="protein sequence ID" value="CAK0885566.1"/>
    <property type="molecule type" value="Genomic_DNA"/>
</dbReference>
<accession>A0ABN9WGJ2</accession>
<comment type="caution">
    <text evidence="3">The sequence shown here is derived from an EMBL/GenBank/DDBJ whole genome shotgun (WGS) entry which is preliminary data.</text>
</comment>
<keyword evidence="1" id="KW-0175">Coiled coil</keyword>
<evidence type="ECO:0000256" key="1">
    <source>
        <dbReference type="SAM" id="Coils"/>
    </source>
</evidence>
<reference evidence="3" key="1">
    <citation type="submission" date="2023-10" db="EMBL/GenBank/DDBJ databases">
        <authorList>
            <person name="Chen Y."/>
            <person name="Shah S."/>
            <person name="Dougan E. K."/>
            <person name="Thang M."/>
            <person name="Chan C."/>
        </authorList>
    </citation>
    <scope>NUCLEOTIDE SEQUENCE [LARGE SCALE GENOMIC DNA]</scope>
</reference>
<feature type="region of interest" description="Disordered" evidence="2">
    <location>
        <begin position="84"/>
        <end position="104"/>
    </location>
</feature>
<evidence type="ECO:0000313" key="3">
    <source>
        <dbReference type="EMBL" id="CAK0885566.1"/>
    </source>
</evidence>
<feature type="non-terminal residue" evidence="3">
    <location>
        <position position="1"/>
    </location>
</feature>
<evidence type="ECO:0000256" key="2">
    <source>
        <dbReference type="SAM" id="MobiDB-lite"/>
    </source>
</evidence>
<gene>
    <name evidence="3" type="ORF">PCOR1329_LOCUS67155</name>
</gene>
<sequence length="458" mass="47196">AYARSELSAVEERLNRQVQRIQDQQESLLDSALRPLRAQVEALHTRVSELGGSVKGVEDGLDAHVRRAEAADAQLRGWRRSLEEGLRSRPAEAPAAAPPRGAVTRQDLGDVADVLRRELRKMVGDLAADDGCIVAIARREAVGALEPLRRDFAAELEQLEQELRRGSRGDASAAQLALTTAQQEDLARAAEGLRHELREVVERTMASRERAAFPADEAARLGHCVEGLARRLDGLGEEVSRISASVASAGAQAAAAAPAGGGGLPQATALAGELAQLVRGAREAACPGGGDSRRSSARSSAAAPAGEAAAMGLADKVAGQVDVAASAADAAAAAVRDAHAAVTRCQARLDEVAGEAGGLRAELAQLGGRTAGCERGLLDLQRALTAGLLSASQAALRRAWRPPPHGAAPGRGPCPPARSPWGCAEPGGDPARPPPGPALCERSAAAPAVGSPPRSEVR</sequence>
<keyword evidence="4" id="KW-1185">Reference proteome</keyword>
<proteinExistence type="predicted"/>
<protein>
    <submittedName>
        <fullName evidence="3">Uncharacterized protein</fullName>
    </submittedName>
</protein>
<feature type="region of interest" description="Disordered" evidence="2">
    <location>
        <begin position="400"/>
        <end position="458"/>
    </location>
</feature>
<feature type="compositionally biased region" description="Pro residues" evidence="2">
    <location>
        <begin position="401"/>
        <end position="418"/>
    </location>
</feature>
<name>A0ABN9WGJ2_9DINO</name>